<evidence type="ECO:0000313" key="3">
    <source>
        <dbReference type="Proteomes" id="UP000050535"/>
    </source>
</evidence>
<protein>
    <submittedName>
        <fullName evidence="2">AIG2-like family protein</fullName>
    </submittedName>
</protein>
<dbReference type="STRING" id="699431.SY89_00373"/>
<gene>
    <name evidence="2" type="ORF">SY89_00373</name>
</gene>
<feature type="domain" description="Gamma-glutamylcyclotransferase AIG2-like" evidence="1">
    <location>
        <begin position="3"/>
        <end position="105"/>
    </location>
</feature>
<dbReference type="CDD" id="cd06661">
    <property type="entry name" value="GGCT_like"/>
    <property type="match status" value="1"/>
</dbReference>
<dbReference type="AlphaFoldDB" id="A0A0P7HZ81"/>
<dbReference type="PATRIC" id="fig|699431.3.peg.393"/>
<dbReference type="EMBL" id="LGUC01000001">
    <property type="protein sequence ID" value="KPN29658.1"/>
    <property type="molecule type" value="Genomic_DNA"/>
</dbReference>
<dbReference type="Gene3D" id="3.10.490.10">
    <property type="entry name" value="Gamma-glutamyl cyclotransferase-like"/>
    <property type="match status" value="1"/>
</dbReference>
<dbReference type="InterPro" id="IPR009288">
    <property type="entry name" value="AIG2-like_dom"/>
</dbReference>
<name>A0A0P7HZ81_9EURY</name>
<organism evidence="2 3">
    <name type="scientific">Halolamina pelagica</name>
    <dbReference type="NCBI Taxonomy" id="699431"/>
    <lineage>
        <taxon>Archaea</taxon>
        <taxon>Methanobacteriati</taxon>
        <taxon>Methanobacteriota</taxon>
        <taxon>Stenosarchaea group</taxon>
        <taxon>Halobacteria</taxon>
        <taxon>Halobacteriales</taxon>
        <taxon>Haloferacaceae</taxon>
    </lineage>
</organism>
<evidence type="ECO:0000313" key="2">
    <source>
        <dbReference type="EMBL" id="KPN29658.1"/>
    </source>
</evidence>
<evidence type="ECO:0000259" key="1">
    <source>
        <dbReference type="Pfam" id="PF06094"/>
    </source>
</evidence>
<dbReference type="InterPro" id="IPR036568">
    <property type="entry name" value="GGCT-like_sf"/>
</dbReference>
<dbReference type="SUPFAM" id="SSF110857">
    <property type="entry name" value="Gamma-glutamyl cyclotransferase-like"/>
    <property type="match status" value="1"/>
</dbReference>
<dbReference type="RefSeq" id="WP_054582901.1">
    <property type="nucleotide sequence ID" value="NZ_LGUC01000001.1"/>
</dbReference>
<keyword evidence="3" id="KW-1185">Reference proteome</keyword>
<accession>A0A0P7HZ81</accession>
<dbReference type="Proteomes" id="UP000050535">
    <property type="component" value="Unassembled WGS sequence"/>
</dbReference>
<reference evidence="3" key="1">
    <citation type="submission" date="2013-11" db="EMBL/GenBank/DDBJ databases">
        <authorList>
            <person name="Hoang H.T."/>
            <person name="Killian M.L."/>
            <person name="Madson D.M."/>
            <person name="Arruda P.H.E."/>
            <person name="Sun D."/>
            <person name="Schwartz K.J."/>
            <person name="Yoon K."/>
        </authorList>
    </citation>
    <scope>NUCLEOTIDE SEQUENCE [LARGE SCALE GENOMIC DNA]</scope>
    <source>
        <strain evidence="3">CDK2</strain>
    </source>
</reference>
<dbReference type="Pfam" id="PF06094">
    <property type="entry name" value="GGACT"/>
    <property type="match status" value="1"/>
</dbReference>
<sequence>MDVFVYGTLTEPERVGAVVDSFAFLGSAVLSGLHPVQGEYPTLAPGGETGGRLLRTDDIDALDAYEGVTDGLYVRVPVPIDAGGSRAGERSEASGLAATAAVYVGDPGRLGVDDAVTWPAADGAAGFADRVRAYLRDHDVRVRPQ</sequence>
<dbReference type="OrthoDB" id="198684at2157"/>
<comment type="caution">
    <text evidence="2">The sequence shown here is derived from an EMBL/GenBank/DDBJ whole genome shotgun (WGS) entry which is preliminary data.</text>
</comment>
<proteinExistence type="predicted"/>
<dbReference type="InterPro" id="IPR013024">
    <property type="entry name" value="GGCT-like"/>
</dbReference>